<dbReference type="EMBL" id="JASGBQ010000035">
    <property type="protein sequence ID" value="MDI9243455.1"/>
    <property type="molecule type" value="Genomic_DNA"/>
</dbReference>
<gene>
    <name evidence="1" type="ORF">QJ036_13465</name>
</gene>
<name>A0AAP4BCG8_9FIRM</name>
<protein>
    <submittedName>
        <fullName evidence="1">Uncharacterized protein</fullName>
    </submittedName>
</protein>
<sequence>MKQPYESLTLAALMQQEEGFVIKADTRTEQFEQILSAYGFNEKEICDFVDFWTEKLSPGRGYVMYPQLTETVDTAMPITVEGAEPDSYYRI</sequence>
<proteinExistence type="predicted"/>
<dbReference type="RefSeq" id="WP_283231866.1">
    <property type="nucleotide sequence ID" value="NZ_JASGBQ010000035.1"/>
</dbReference>
<evidence type="ECO:0000313" key="1">
    <source>
        <dbReference type="EMBL" id="MDI9243455.1"/>
    </source>
</evidence>
<dbReference type="AlphaFoldDB" id="A0AAP4BCG8"/>
<keyword evidence="2" id="KW-1185">Reference proteome</keyword>
<reference evidence="1 2" key="1">
    <citation type="submission" date="2023-05" db="EMBL/GenBank/DDBJ databases">
        <title>[ruminococcus] sp. nov., isolated from a pig farm feces dump.</title>
        <authorList>
            <person name="Chang Y.-H."/>
        </authorList>
    </citation>
    <scope>NUCLEOTIDE SEQUENCE [LARGE SCALE GENOMIC DNA]</scope>
    <source>
        <strain evidence="1 2">YH-rum2234</strain>
    </source>
</reference>
<comment type="caution">
    <text evidence="1">The sequence shown here is derived from an EMBL/GenBank/DDBJ whole genome shotgun (WGS) entry which is preliminary data.</text>
</comment>
<dbReference type="Proteomes" id="UP001300383">
    <property type="component" value="Unassembled WGS sequence"/>
</dbReference>
<organism evidence="1 2">
    <name type="scientific">Fusibacillus kribbianus</name>
    <dbReference type="NCBI Taxonomy" id="3044208"/>
    <lineage>
        <taxon>Bacteria</taxon>
        <taxon>Bacillati</taxon>
        <taxon>Bacillota</taxon>
        <taxon>Clostridia</taxon>
        <taxon>Lachnospirales</taxon>
        <taxon>Lachnospiraceae</taxon>
        <taxon>Fusibacillus</taxon>
    </lineage>
</organism>
<accession>A0AAP4BCG8</accession>
<evidence type="ECO:0000313" key="2">
    <source>
        <dbReference type="Proteomes" id="UP001300383"/>
    </source>
</evidence>